<reference evidence="1 2" key="1">
    <citation type="journal article" date="2019" name="Commun. Biol.">
        <title>The bagworm genome reveals a unique fibroin gene that provides high tensile strength.</title>
        <authorList>
            <person name="Kono N."/>
            <person name="Nakamura H."/>
            <person name="Ohtoshi R."/>
            <person name="Tomita M."/>
            <person name="Numata K."/>
            <person name="Arakawa K."/>
        </authorList>
    </citation>
    <scope>NUCLEOTIDE SEQUENCE [LARGE SCALE GENOMIC DNA]</scope>
</reference>
<protein>
    <submittedName>
        <fullName evidence="1">Uncharacterized protein</fullName>
    </submittedName>
</protein>
<name>A0A4C1XRP8_EUMVA</name>
<gene>
    <name evidence="1" type="ORF">EVAR_53461_1</name>
</gene>
<evidence type="ECO:0000313" key="1">
    <source>
        <dbReference type="EMBL" id="GBP65652.1"/>
    </source>
</evidence>
<evidence type="ECO:0000313" key="2">
    <source>
        <dbReference type="Proteomes" id="UP000299102"/>
    </source>
</evidence>
<proteinExistence type="predicted"/>
<dbReference type="EMBL" id="BGZK01000935">
    <property type="protein sequence ID" value="GBP65652.1"/>
    <property type="molecule type" value="Genomic_DNA"/>
</dbReference>
<accession>A0A4C1XRP8</accession>
<keyword evidence="2" id="KW-1185">Reference proteome</keyword>
<sequence length="151" mass="16848">MRTTIGETPQRLQRVREDSHKGIVSFSSGPLLHASSPPHHGVYTLYIQASLKAALNQFALLLGMAKVFEIDFSIRRSSTMHAFINSTKRLKPESLKAVCSPPILYFLCTNDVPRDLNVKLPPFATDSALYILKVRSRALTQLCTDIDTLGY</sequence>
<organism evidence="1 2">
    <name type="scientific">Eumeta variegata</name>
    <name type="common">Bagworm moth</name>
    <name type="synonym">Eumeta japonica</name>
    <dbReference type="NCBI Taxonomy" id="151549"/>
    <lineage>
        <taxon>Eukaryota</taxon>
        <taxon>Metazoa</taxon>
        <taxon>Ecdysozoa</taxon>
        <taxon>Arthropoda</taxon>
        <taxon>Hexapoda</taxon>
        <taxon>Insecta</taxon>
        <taxon>Pterygota</taxon>
        <taxon>Neoptera</taxon>
        <taxon>Endopterygota</taxon>
        <taxon>Lepidoptera</taxon>
        <taxon>Glossata</taxon>
        <taxon>Ditrysia</taxon>
        <taxon>Tineoidea</taxon>
        <taxon>Psychidae</taxon>
        <taxon>Oiketicinae</taxon>
        <taxon>Eumeta</taxon>
    </lineage>
</organism>
<comment type="caution">
    <text evidence="1">The sequence shown here is derived from an EMBL/GenBank/DDBJ whole genome shotgun (WGS) entry which is preliminary data.</text>
</comment>
<dbReference type="Proteomes" id="UP000299102">
    <property type="component" value="Unassembled WGS sequence"/>
</dbReference>
<dbReference type="AlphaFoldDB" id="A0A4C1XRP8"/>